<dbReference type="GO" id="GO:0030354">
    <property type="term" value="F:melanin-concentrating hormone activity"/>
    <property type="evidence" value="ECO:0007669"/>
    <property type="project" value="InterPro"/>
</dbReference>
<evidence type="ECO:0000313" key="5">
    <source>
        <dbReference type="Ensembl" id="ENSECRP00000008535.1"/>
    </source>
</evidence>
<dbReference type="RefSeq" id="XP_028672358.1">
    <property type="nucleotide sequence ID" value="XM_028816525.2"/>
</dbReference>
<dbReference type="GeneTree" id="ENSGT00390000004984"/>
<organism evidence="5 6">
    <name type="scientific">Erpetoichthys calabaricus</name>
    <name type="common">Rope fish</name>
    <name type="synonym">Calamoichthys calabaricus</name>
    <dbReference type="NCBI Taxonomy" id="27687"/>
    <lineage>
        <taxon>Eukaryota</taxon>
        <taxon>Metazoa</taxon>
        <taxon>Chordata</taxon>
        <taxon>Craniata</taxon>
        <taxon>Vertebrata</taxon>
        <taxon>Euteleostomi</taxon>
        <taxon>Actinopterygii</taxon>
        <taxon>Polypteriformes</taxon>
        <taxon>Polypteridae</taxon>
        <taxon>Erpetoichthys</taxon>
    </lineage>
</organism>
<dbReference type="Ensembl" id="ENSECRT00000008678.1">
    <property type="protein sequence ID" value="ENSECRP00000008535.1"/>
    <property type="gene ID" value="ENSECRG00000005723.1"/>
</dbReference>
<dbReference type="PRINTS" id="PR01641">
    <property type="entry name" value="PROMCHFAMILY"/>
</dbReference>
<dbReference type="GO" id="GO:0007268">
    <property type="term" value="P:chemical synaptic transmission"/>
    <property type="evidence" value="ECO:0007669"/>
    <property type="project" value="InterPro"/>
</dbReference>
<dbReference type="GO" id="GO:0031777">
    <property type="term" value="F:type 1 melanin-concentrating hormone receptor binding"/>
    <property type="evidence" value="ECO:0007669"/>
    <property type="project" value="TreeGrafter"/>
</dbReference>
<dbReference type="OrthoDB" id="8639774at2759"/>
<dbReference type="Pfam" id="PF05824">
    <property type="entry name" value="Pro-MCH"/>
    <property type="match status" value="1"/>
</dbReference>
<name>A0A8C4RW45_ERPCA</name>
<evidence type="ECO:0000256" key="3">
    <source>
        <dbReference type="SAM" id="MobiDB-lite"/>
    </source>
</evidence>
<comment type="function">
    <text evidence="1">Plays a role in skin pigmentation by antagonizing the action of melanotropin alpha. Induces melanin concentration within the melanophores. May participate in the control of the hypothalamo-pituitary adrenal gland axis by inhibiting the release of ACTH.</text>
</comment>
<feature type="compositionally biased region" description="Basic and acidic residues" evidence="3">
    <location>
        <begin position="125"/>
        <end position="137"/>
    </location>
</feature>
<dbReference type="CTD" id="5367"/>
<feature type="chain" id="PRO_5034090576" evidence="4">
    <location>
        <begin position="28"/>
        <end position="170"/>
    </location>
</feature>
<accession>A0A8C4RW45</accession>
<dbReference type="Proteomes" id="UP000694620">
    <property type="component" value="Chromosome 1"/>
</dbReference>
<reference evidence="5" key="2">
    <citation type="submission" date="2025-08" db="UniProtKB">
        <authorList>
            <consortium name="Ensembl"/>
        </authorList>
    </citation>
    <scope>IDENTIFICATION</scope>
</reference>
<dbReference type="AlphaFoldDB" id="A0A8C4RW45"/>
<keyword evidence="2 4" id="KW-0732">Signal</keyword>
<proteinExistence type="predicted"/>
<evidence type="ECO:0000256" key="2">
    <source>
        <dbReference type="ARBA" id="ARBA00022729"/>
    </source>
</evidence>
<reference evidence="5" key="1">
    <citation type="submission" date="2021-06" db="EMBL/GenBank/DDBJ databases">
        <authorList>
            <consortium name="Wellcome Sanger Institute Data Sharing"/>
        </authorList>
    </citation>
    <scope>NUCLEOTIDE SEQUENCE [LARGE SCALE GENOMIC DNA]</scope>
</reference>
<dbReference type="PANTHER" id="PTHR12091">
    <property type="entry name" value="MELANIN-CONCENTRATING HORMONE"/>
    <property type="match status" value="1"/>
</dbReference>
<feature type="region of interest" description="Disordered" evidence="3">
    <location>
        <begin position="125"/>
        <end position="148"/>
    </location>
</feature>
<evidence type="ECO:0000256" key="1">
    <source>
        <dbReference type="ARBA" id="ARBA00002122"/>
    </source>
</evidence>
<dbReference type="PANTHER" id="PTHR12091:SF0">
    <property type="entry name" value="PRO-MCH"/>
    <property type="match status" value="1"/>
</dbReference>
<feature type="signal peptide" evidence="4">
    <location>
        <begin position="1"/>
        <end position="27"/>
    </location>
</feature>
<gene>
    <name evidence="5" type="primary">PMCH</name>
    <name evidence="5" type="synonym">pmch</name>
</gene>
<evidence type="ECO:0000256" key="4">
    <source>
        <dbReference type="SAM" id="SignalP"/>
    </source>
</evidence>
<reference evidence="5" key="3">
    <citation type="submission" date="2025-09" db="UniProtKB">
        <authorList>
            <consortium name="Ensembl"/>
        </authorList>
    </citation>
    <scope>IDENTIFICATION</scope>
</reference>
<dbReference type="GeneID" id="114662832"/>
<dbReference type="InterPro" id="IPR005456">
    <property type="entry name" value="Prepro-melanin_conc_hormone"/>
</dbReference>
<protein>
    <submittedName>
        <fullName evidence="5">Pro-melanin-concentrating hormone</fullName>
    </submittedName>
</protein>
<keyword evidence="6" id="KW-1185">Reference proteome</keyword>
<dbReference type="GO" id="GO:0045202">
    <property type="term" value="C:synapse"/>
    <property type="evidence" value="ECO:0007669"/>
    <property type="project" value="GOC"/>
</dbReference>
<sequence length="170" mass="19408">MMSISSYSFLFAVALLSKSFIASETTAKLEESRPLHDSKGISNTIVKRDVSDKSTHMLSSNHYPFIEGTIWNGEEGDSKIIITDFDPRSTSKRFQSNKKPLGQTLSVEVPVKHLPLFTIRDTEGKVHTYDTEERRDSGDEENPAKTSVDRRDFDMLRCMLGRVYRPCWQI</sequence>
<evidence type="ECO:0000313" key="6">
    <source>
        <dbReference type="Proteomes" id="UP000694620"/>
    </source>
</evidence>